<dbReference type="FunFam" id="1.25.40.10:FF:001214">
    <property type="entry name" value="Pentatricopeptide repeat-containing protein At2g20540"/>
    <property type="match status" value="1"/>
</dbReference>
<dbReference type="Pfam" id="PF14432">
    <property type="entry name" value="DYW_deaminase"/>
    <property type="match status" value="1"/>
</dbReference>
<feature type="repeat" description="PPR" evidence="4">
    <location>
        <begin position="272"/>
        <end position="306"/>
    </location>
</feature>
<comment type="caution">
    <text evidence="6">The sequence shown here is derived from an EMBL/GenBank/DDBJ whole genome shotgun (WGS) entry which is preliminary data.</text>
</comment>
<dbReference type="PANTHER" id="PTHR47926">
    <property type="entry name" value="PENTATRICOPEPTIDE REPEAT-CONTAINING PROTEIN"/>
    <property type="match status" value="1"/>
</dbReference>
<comment type="similarity">
    <text evidence="1">Belongs to the PPR family. PCMP-H subfamily.</text>
</comment>
<evidence type="ECO:0000313" key="7">
    <source>
        <dbReference type="Proteomes" id="UP000593564"/>
    </source>
</evidence>
<dbReference type="FunFam" id="1.25.40.10:FF:000333">
    <property type="entry name" value="Pentatricopeptide repeat-containing protein"/>
    <property type="match status" value="1"/>
</dbReference>
<evidence type="ECO:0000259" key="5">
    <source>
        <dbReference type="Pfam" id="PF14432"/>
    </source>
</evidence>
<dbReference type="Pfam" id="PF01535">
    <property type="entry name" value="PPR"/>
    <property type="match status" value="4"/>
</dbReference>
<proteinExistence type="inferred from homology"/>
<keyword evidence="2" id="KW-0677">Repeat</keyword>
<dbReference type="PROSITE" id="PS51375">
    <property type="entry name" value="PPR"/>
    <property type="match status" value="4"/>
</dbReference>
<dbReference type="Pfam" id="PF13041">
    <property type="entry name" value="PPR_2"/>
    <property type="match status" value="2"/>
</dbReference>
<dbReference type="InterPro" id="IPR002885">
    <property type="entry name" value="PPR_rpt"/>
</dbReference>
<dbReference type="FunFam" id="1.25.40.10:FF:000184">
    <property type="entry name" value="Pentatricopeptide repeat-containing protein, chloroplastic"/>
    <property type="match status" value="1"/>
</dbReference>
<dbReference type="PANTHER" id="PTHR47926:SF430">
    <property type="entry name" value="PENTATRICOPEPTIDE REPEAT-CONTAINING PROTEIN"/>
    <property type="match status" value="1"/>
</dbReference>
<dbReference type="Gene3D" id="1.25.40.10">
    <property type="entry name" value="Tetratricopeptide repeat domain"/>
    <property type="match status" value="4"/>
</dbReference>
<evidence type="ECO:0000256" key="3">
    <source>
        <dbReference type="ARBA" id="ARBA00061659"/>
    </source>
</evidence>
<organism evidence="6 7">
    <name type="scientific">Camellia sinensis</name>
    <name type="common">Tea plant</name>
    <name type="synonym">Thea sinensis</name>
    <dbReference type="NCBI Taxonomy" id="4442"/>
    <lineage>
        <taxon>Eukaryota</taxon>
        <taxon>Viridiplantae</taxon>
        <taxon>Streptophyta</taxon>
        <taxon>Embryophyta</taxon>
        <taxon>Tracheophyta</taxon>
        <taxon>Spermatophyta</taxon>
        <taxon>Magnoliopsida</taxon>
        <taxon>eudicotyledons</taxon>
        <taxon>Gunneridae</taxon>
        <taxon>Pentapetalae</taxon>
        <taxon>asterids</taxon>
        <taxon>Ericales</taxon>
        <taxon>Theaceae</taxon>
        <taxon>Camellia</taxon>
    </lineage>
</organism>
<dbReference type="InterPro" id="IPR011990">
    <property type="entry name" value="TPR-like_helical_dom_sf"/>
</dbReference>
<evidence type="ECO:0000313" key="6">
    <source>
        <dbReference type="EMBL" id="KAF5954356.1"/>
    </source>
</evidence>
<evidence type="ECO:0000256" key="4">
    <source>
        <dbReference type="PROSITE-ProRule" id="PRU00708"/>
    </source>
</evidence>
<protein>
    <recommendedName>
        <fullName evidence="5">DYW domain-containing protein</fullName>
    </recommendedName>
</protein>
<evidence type="ECO:0000256" key="2">
    <source>
        <dbReference type="ARBA" id="ARBA00022737"/>
    </source>
</evidence>
<keyword evidence="7" id="KW-1185">Reference proteome</keyword>
<dbReference type="InterPro" id="IPR032867">
    <property type="entry name" value="DYW_dom"/>
</dbReference>
<comment type="similarity">
    <text evidence="3">Belongs to the PPR family. PCMP-E subfamily.</text>
</comment>
<gene>
    <name evidence="6" type="ORF">HYC85_007212</name>
</gene>
<accession>A0A7J7HQN8</accession>
<evidence type="ECO:0000256" key="1">
    <source>
        <dbReference type="ARBA" id="ARBA00006643"/>
    </source>
</evidence>
<dbReference type="Pfam" id="PF20431">
    <property type="entry name" value="E_motif"/>
    <property type="match status" value="1"/>
</dbReference>
<reference evidence="6 7" key="2">
    <citation type="submission" date="2020-07" db="EMBL/GenBank/DDBJ databases">
        <title>Genome assembly of wild tea tree DASZ reveals pedigree and selection history of tea varieties.</title>
        <authorList>
            <person name="Zhang W."/>
        </authorList>
    </citation>
    <scope>NUCLEOTIDE SEQUENCE [LARGE SCALE GENOMIC DNA]</scope>
    <source>
        <strain evidence="7">cv. G240</strain>
        <tissue evidence="6">Leaf</tissue>
    </source>
</reference>
<dbReference type="GO" id="GO:0009451">
    <property type="term" value="P:RNA modification"/>
    <property type="evidence" value="ECO:0007669"/>
    <property type="project" value="InterPro"/>
</dbReference>
<feature type="repeat" description="PPR" evidence="4">
    <location>
        <begin position="178"/>
        <end position="212"/>
    </location>
</feature>
<dbReference type="NCBIfam" id="TIGR00756">
    <property type="entry name" value="PPR"/>
    <property type="match status" value="7"/>
</dbReference>
<dbReference type="Proteomes" id="UP000593564">
    <property type="component" value="Unassembled WGS sequence"/>
</dbReference>
<dbReference type="GO" id="GO:0003723">
    <property type="term" value="F:RNA binding"/>
    <property type="evidence" value="ECO:0007669"/>
    <property type="project" value="InterPro"/>
</dbReference>
<feature type="repeat" description="PPR" evidence="4">
    <location>
        <begin position="373"/>
        <end position="407"/>
    </location>
</feature>
<dbReference type="InterPro" id="IPR046848">
    <property type="entry name" value="E_motif"/>
</dbReference>
<feature type="domain" description="DYW" evidence="5">
    <location>
        <begin position="588"/>
        <end position="680"/>
    </location>
</feature>
<dbReference type="AlphaFoldDB" id="A0A7J7HQN8"/>
<dbReference type="InterPro" id="IPR046960">
    <property type="entry name" value="PPR_At4g14850-like_plant"/>
</dbReference>
<dbReference type="Pfam" id="PF12854">
    <property type="entry name" value="PPR_1"/>
    <property type="match status" value="1"/>
</dbReference>
<name>A0A7J7HQN8_CAMSI</name>
<reference evidence="7" key="1">
    <citation type="journal article" date="2020" name="Nat. Commun.">
        <title>Genome assembly of wild tea tree DASZ reveals pedigree and selection history of tea varieties.</title>
        <authorList>
            <person name="Zhang W."/>
            <person name="Zhang Y."/>
            <person name="Qiu H."/>
            <person name="Guo Y."/>
            <person name="Wan H."/>
            <person name="Zhang X."/>
            <person name="Scossa F."/>
            <person name="Alseekh S."/>
            <person name="Zhang Q."/>
            <person name="Wang P."/>
            <person name="Xu L."/>
            <person name="Schmidt M.H."/>
            <person name="Jia X."/>
            <person name="Li D."/>
            <person name="Zhu A."/>
            <person name="Guo F."/>
            <person name="Chen W."/>
            <person name="Ni D."/>
            <person name="Usadel B."/>
            <person name="Fernie A.R."/>
            <person name="Wen W."/>
        </authorList>
    </citation>
    <scope>NUCLEOTIDE SEQUENCE [LARGE SCALE GENOMIC DNA]</scope>
    <source>
        <strain evidence="7">cv. G240</strain>
    </source>
</reference>
<feature type="repeat" description="PPR" evidence="4">
    <location>
        <begin position="240"/>
        <end position="270"/>
    </location>
</feature>
<sequence>MHSIPRALQSLADHITIILSSNSLLRLKQLHQIHTQLLINGCVTSTSLLIDFLTSCYRSQKHHQYPLLLLQNLPKPDPFLWNSMVRVSIESENLQDFRGFYNGLRENNLVPNKSTISLILRSFASLCATHLGESFHCQILKMGFVSEMVLQTGLLDFYAKVGDLGSAKMVFDEMPERDVVASNAMISALGKHGCIEEAQSLFDSMLERNSCSWNSMITCYCKLGRIDSARQIFDCNPVRDVVSWNAIIDGYCKLGQLMNAEELFFRMGSAKNSVTWNTMIAGYVQSKEFGRAICAFQQMQSESVKPTEVTMVSLLSACAHLGALDMGEWIHAYIRRKKFRVDVVLGNALIDMYCKCGCIEAALDVFYGLRVKNIFCWNSIIVGLGMHGFGKEAIDVFISMEKESIKPDGVTFVGLLSGCSHSGLMSAGRRYFSQMSSLYGVVPGIEHYGCMVDLLGRAGFLEEALELIKTMPMKPNSVVWGSLLRACQVHKDTKVSEQVTRYLLELDPCDGGNYVFLSNLYASLNRWDDVKICRRLMIERGVRKTPGCSSIEVDNIVHEFVAGDTSHPDFTQINVFLDEIEKKLKGHGHKPDTASVLHDIDDEEKEIIIRYHSERIAVAFGLMNTPSGKAIRVVKNLRTCNDCHSALKLISKVFKREIIVRDRNRFHQFSNGSCSCKDYW</sequence>
<dbReference type="EMBL" id="JACBKZ010000003">
    <property type="protein sequence ID" value="KAF5954356.1"/>
    <property type="molecule type" value="Genomic_DNA"/>
</dbReference>
<dbReference type="GO" id="GO:0008270">
    <property type="term" value="F:zinc ion binding"/>
    <property type="evidence" value="ECO:0007669"/>
    <property type="project" value="InterPro"/>
</dbReference>